<dbReference type="EMBL" id="JBHRYB010000001">
    <property type="protein sequence ID" value="MFC3679085.1"/>
    <property type="molecule type" value="Genomic_DNA"/>
</dbReference>
<protein>
    <submittedName>
        <fullName evidence="6">DNA repair ATPase</fullName>
    </submittedName>
</protein>
<dbReference type="Pfam" id="PF25472">
    <property type="entry name" value="DUF7902"/>
    <property type="match status" value="1"/>
</dbReference>
<feature type="coiled-coil region" evidence="1">
    <location>
        <begin position="745"/>
        <end position="783"/>
    </location>
</feature>
<dbReference type="SUPFAM" id="SSF52540">
    <property type="entry name" value="P-loop containing nucleoside triphosphate hydrolases"/>
    <property type="match status" value="1"/>
</dbReference>
<evidence type="ECO:0000259" key="5">
    <source>
        <dbReference type="Pfam" id="PF25472"/>
    </source>
</evidence>
<comment type="caution">
    <text evidence="6">The sequence shown here is derived from an EMBL/GenBank/DDBJ whole genome shotgun (WGS) entry which is preliminary data.</text>
</comment>
<reference evidence="7" key="1">
    <citation type="journal article" date="2019" name="Int. J. Syst. Evol. Microbiol.">
        <title>The Global Catalogue of Microorganisms (GCM) 10K type strain sequencing project: providing services to taxonomists for standard genome sequencing and annotation.</title>
        <authorList>
            <consortium name="The Broad Institute Genomics Platform"/>
            <consortium name="The Broad Institute Genome Sequencing Center for Infectious Disease"/>
            <person name="Wu L."/>
            <person name="Ma J."/>
        </authorList>
    </citation>
    <scope>NUCLEOTIDE SEQUENCE [LARGE SCALE GENOMIC DNA]</scope>
    <source>
        <strain evidence="7">KCTC 42424</strain>
    </source>
</reference>
<proteinExistence type="predicted"/>
<evidence type="ECO:0000313" key="7">
    <source>
        <dbReference type="Proteomes" id="UP001595722"/>
    </source>
</evidence>
<dbReference type="Proteomes" id="UP001595722">
    <property type="component" value="Unassembled WGS sequence"/>
</dbReference>
<name>A0ABV7VNI3_9GAMM</name>
<sequence length="1815" mass="204857">MAEQQQAADIVDSAVAEGGAYDIIKKRLQEQGGQLEQAIDTLNQARTDEFGQSDMKVVGRTRIRTENNCIARDMVQVGGHLLFGYNVFIGLKKETRVDDVFALFDVQQRDGQYEAVAVDPAGTFLADPSFVSDFDELYRYYKHTRLVELTVKKGKLLAGFQIGERLEDVRVFRWSVSADGQTVSYIDNRGERDIQLPPAYDFEWTETSRDDSVNGRHPHINILDTVFVETVGGSLTIKIENNTEDGLGIYQEDVEDRTQSLDDADIFYAAVGGLILLRIKPYREQQWRHFIYNTLTETVVRVDAIGESCVQLPEDHGIIFPGGFYLSNGDYKQFDESTAGLRFKRKFRSPNGEDMLYIFYQPVSGEVGLLSYNLIDKNLQNPVYGHGYALADNGQLVIFSAESEATRVHPMQIWETPYQSAEFASRAPASQTFYGRIGNAELVRGVSDLYSVVRMVNNQSVSARLYEELTKAALKTFDDHYWLAESETSQIAGLLKDIAATSELVIDEFEKVQSIRKQSAKAMTEAEGEQKSLLQAVQTESWDSAEEYVSALARIRRQRGHLMTLRDLRYIDVSRLEQLDAELQQVEENLSERTVGFLADEQALQPYQEKVADINQQIDSATSVAMLDPVIEQIDESASQLDLLSELMGTLKVDDATLRTRIIDAISQVYSQLNQSKARARHKHKSLGSDEAIAQFGAQFKLFSQSIANALGMASTPEKCDEQLSRLLVQLEELESQFSEFDEFLADIMEKREELYESFESHKQQLQDEIQRKAQSVTDAASRILTSIEKRSLKFTQQDELNTYFASDALVIKIREQVEQLRQLDASVKADDVEARLKAIKEQALRSLRDKTDIYEDGGNVIKLGPRHKFSVNTQELDLTIIPREGLLNIHLSGTDFYQPIDDPELLALRPFWDMNLESETPQVYRAEYLASLILEAARQHNDGLSMEQLRHALLSDELDELVQRFAAPRYKEGYQKGIHDHDATLLLRALIPALDGADLLRYDPLSRALAQVFWSNIKELARSDEKPALIRDEPDDNPQQKKQAALCVSTWPSRAQSAAQMASVFQSNEAVALLAAEVRTLLQQFIAQHPIAVSQLDIRRAADYLVAELGREDSAFIGSKYARQLVDELKRSLDDETWRRYQMALDNMLGWPAERWNLTSAWLQALVDDKGLPKLARYIPEAVALINANERIERRFTETDLELSVGGLMGDHPLLQQQTLAFAVDAFLLKMEHHLHEVVPAYQRYLSLRQQTISEQREALRLEEFKPRPLSSFVRNRLINESYLPIIGDNLAKQMGTIGENKRADLMGLLMMISPPGYGKTTLMEYVASRLGLIFMKINCPSLGHEVTSLDPAQAPDATSRKELEKLNLGLEMGNNVMLYLDDIQHTDPEFLQKFISLCDGTRRIDGVWQGKTKTYDMRGRKFCVVMAGNPYTESGDVFKIPDMLANRADIYNLGDILGGMEEQFALSYIENALTSNPVLAPLAVRDLADVYKLVDLAKGRDVATTDLSHQYSGAEISEITSVLQKMMVVQDVVLKINQQYIASAAQDDKYRTEPSFKLQGSYRNMNKMTEKISAVMNNEELMQMIADHYLGESQLLTSGAEGNLLKLAELRGNMTPQQQQRWQQIKDDFIRNKAMGGDDADTGARVVAQLVDLVAGVEAGVQTLSANAQQQQRHLHEQSQQVRQQHLQQHEQQQQSQQALLAASNKAFQQSNQQLAGSVLTGLKQFAEALQQIKPQVSVVNQPVPGMDKILRVLAETIEHSIFPLVRSMDKKIDIDLRTHDKMRDISDQLRQLEQQVTTSGDSQSANSGHEHN</sequence>
<feature type="domain" description="DUF3686" evidence="4">
    <location>
        <begin position="35"/>
        <end position="481"/>
    </location>
</feature>
<evidence type="ECO:0000259" key="3">
    <source>
        <dbReference type="Pfam" id="PF07728"/>
    </source>
</evidence>
<feature type="compositionally biased region" description="Low complexity" evidence="2">
    <location>
        <begin position="1680"/>
        <end position="1698"/>
    </location>
</feature>
<dbReference type="InterPro" id="IPR011704">
    <property type="entry name" value="ATPase_dyneun-rel_AAA"/>
</dbReference>
<dbReference type="InterPro" id="IPR057224">
    <property type="entry name" value="DUF7902"/>
</dbReference>
<dbReference type="Pfam" id="PF12458">
    <property type="entry name" value="DUF3686"/>
    <property type="match status" value="1"/>
</dbReference>
<evidence type="ECO:0000313" key="6">
    <source>
        <dbReference type="EMBL" id="MFC3679085.1"/>
    </source>
</evidence>
<feature type="region of interest" description="Disordered" evidence="2">
    <location>
        <begin position="1679"/>
        <end position="1698"/>
    </location>
</feature>
<keyword evidence="7" id="KW-1185">Reference proteome</keyword>
<feature type="domain" description="DUF7902" evidence="5">
    <location>
        <begin position="602"/>
        <end position="685"/>
    </location>
</feature>
<feature type="domain" description="ATPase dynein-related AAA" evidence="3">
    <location>
        <begin position="1311"/>
        <end position="1438"/>
    </location>
</feature>
<dbReference type="Pfam" id="PF07728">
    <property type="entry name" value="AAA_5"/>
    <property type="match status" value="1"/>
</dbReference>
<evidence type="ECO:0000259" key="4">
    <source>
        <dbReference type="Pfam" id="PF12458"/>
    </source>
</evidence>
<accession>A0ABV7VNI3</accession>
<gene>
    <name evidence="6" type="ORF">ACFOMG_03035</name>
</gene>
<dbReference type="Gene3D" id="3.40.50.300">
    <property type="entry name" value="P-loop containing nucleotide triphosphate hydrolases"/>
    <property type="match status" value="1"/>
</dbReference>
<evidence type="ECO:0000256" key="2">
    <source>
        <dbReference type="SAM" id="MobiDB-lite"/>
    </source>
</evidence>
<evidence type="ECO:0000256" key="1">
    <source>
        <dbReference type="SAM" id="Coils"/>
    </source>
</evidence>
<dbReference type="InterPro" id="IPR027417">
    <property type="entry name" value="P-loop_NTPase"/>
</dbReference>
<dbReference type="RefSeq" id="WP_376864731.1">
    <property type="nucleotide sequence ID" value="NZ_JBHRYB010000001.1"/>
</dbReference>
<organism evidence="6 7">
    <name type="scientific">Bacterioplanoides pacificum</name>
    <dbReference type="NCBI Taxonomy" id="1171596"/>
    <lineage>
        <taxon>Bacteria</taxon>
        <taxon>Pseudomonadati</taxon>
        <taxon>Pseudomonadota</taxon>
        <taxon>Gammaproteobacteria</taxon>
        <taxon>Oceanospirillales</taxon>
        <taxon>Oceanospirillaceae</taxon>
        <taxon>Bacterioplanoides</taxon>
    </lineage>
</organism>
<dbReference type="InterPro" id="IPR020958">
    <property type="entry name" value="DUF3686"/>
</dbReference>
<keyword evidence="1" id="KW-0175">Coiled coil</keyword>